<sequence>MGKKNRGSSSAVKVGSEKKPKNSAKLSEPVSEDVGTLVSNSLKFPPPLETSAKVFWDGLCQDSPVAVVNCKDKVVDSIPSSVLPSKTFSVSGSRTLGESDTESECSPDKNTSSSYSHYAAIGKDDGSSSSLESAKKKSVMGAWS</sequence>
<evidence type="ECO:0000313" key="3">
    <source>
        <dbReference type="Proteomes" id="UP001604277"/>
    </source>
</evidence>
<evidence type="ECO:0000313" key="2">
    <source>
        <dbReference type="EMBL" id="KAL2468593.1"/>
    </source>
</evidence>
<dbReference type="EMBL" id="JBFOLJ010000016">
    <property type="protein sequence ID" value="KAL2468593.1"/>
    <property type="molecule type" value="Genomic_DNA"/>
</dbReference>
<protein>
    <submittedName>
        <fullName evidence="2">Uncharacterized protein</fullName>
    </submittedName>
</protein>
<evidence type="ECO:0000256" key="1">
    <source>
        <dbReference type="SAM" id="MobiDB-lite"/>
    </source>
</evidence>
<feature type="compositionally biased region" description="Polar residues" evidence="1">
    <location>
        <begin position="87"/>
        <end position="98"/>
    </location>
</feature>
<organism evidence="2 3">
    <name type="scientific">Forsythia ovata</name>
    <dbReference type="NCBI Taxonomy" id="205694"/>
    <lineage>
        <taxon>Eukaryota</taxon>
        <taxon>Viridiplantae</taxon>
        <taxon>Streptophyta</taxon>
        <taxon>Embryophyta</taxon>
        <taxon>Tracheophyta</taxon>
        <taxon>Spermatophyta</taxon>
        <taxon>Magnoliopsida</taxon>
        <taxon>eudicotyledons</taxon>
        <taxon>Gunneridae</taxon>
        <taxon>Pentapetalae</taxon>
        <taxon>asterids</taxon>
        <taxon>lamiids</taxon>
        <taxon>Lamiales</taxon>
        <taxon>Oleaceae</taxon>
        <taxon>Forsythieae</taxon>
        <taxon>Forsythia</taxon>
    </lineage>
</organism>
<name>A0ABD1PYY8_9LAMI</name>
<comment type="caution">
    <text evidence="2">The sequence shown here is derived from an EMBL/GenBank/DDBJ whole genome shotgun (WGS) entry which is preliminary data.</text>
</comment>
<dbReference type="Proteomes" id="UP001604277">
    <property type="component" value="Unassembled WGS sequence"/>
</dbReference>
<feature type="region of interest" description="Disordered" evidence="1">
    <location>
        <begin position="87"/>
        <end position="144"/>
    </location>
</feature>
<reference evidence="3" key="1">
    <citation type="submission" date="2024-07" db="EMBL/GenBank/DDBJ databases">
        <title>Two chromosome-level genome assemblies of Korean endemic species Abeliophyllum distichum and Forsythia ovata (Oleaceae).</title>
        <authorList>
            <person name="Jang H."/>
        </authorList>
    </citation>
    <scope>NUCLEOTIDE SEQUENCE [LARGE SCALE GENOMIC DNA]</scope>
</reference>
<proteinExistence type="predicted"/>
<accession>A0ABD1PYY8</accession>
<gene>
    <name evidence="2" type="ORF">Fot_50169</name>
</gene>
<feature type="region of interest" description="Disordered" evidence="1">
    <location>
        <begin position="1"/>
        <end position="32"/>
    </location>
</feature>
<keyword evidence="3" id="KW-1185">Reference proteome</keyword>
<dbReference type="AlphaFoldDB" id="A0ABD1PYY8"/>